<dbReference type="EC" id="3.5.99.2" evidence="5 9"/>
<comment type="similarity">
    <text evidence="3 9">Belongs to the TenA family.</text>
</comment>
<dbReference type="RefSeq" id="WP_204699490.1">
    <property type="nucleotide sequence ID" value="NZ_JAFBEC010000016.1"/>
</dbReference>
<evidence type="ECO:0000256" key="3">
    <source>
        <dbReference type="ARBA" id="ARBA00010264"/>
    </source>
</evidence>
<evidence type="ECO:0000256" key="7">
    <source>
        <dbReference type="ARBA" id="ARBA00022977"/>
    </source>
</evidence>
<comment type="caution">
    <text evidence="11">The sequence shown here is derived from an EMBL/GenBank/DDBJ whole genome shotgun (WGS) entry which is preliminary data.</text>
</comment>
<proteinExistence type="inferred from homology"/>
<dbReference type="GO" id="GO:0050334">
    <property type="term" value="F:thiaminase activity"/>
    <property type="evidence" value="ECO:0007669"/>
    <property type="project" value="UniProtKB-EC"/>
</dbReference>
<comment type="pathway">
    <text evidence="2 9">Cofactor biosynthesis; thiamine diphosphate biosynthesis.</text>
</comment>
<keyword evidence="9 11" id="KW-0378">Hydrolase</keyword>
<dbReference type="InterPro" id="IPR016084">
    <property type="entry name" value="Haem_Oase-like_multi-hlx"/>
</dbReference>
<dbReference type="SUPFAM" id="SSF48613">
    <property type="entry name" value="Heme oxygenase-like"/>
    <property type="match status" value="1"/>
</dbReference>
<dbReference type="PANTHER" id="PTHR43198:SF2">
    <property type="entry name" value="SI:CH1073-67J19.1-RELATED"/>
    <property type="match status" value="1"/>
</dbReference>
<name>A0ABS2PGZ8_9BACL</name>
<gene>
    <name evidence="11" type="ORF">JOD17_003839</name>
</gene>
<dbReference type="InterPro" id="IPR004305">
    <property type="entry name" value="Thiaminase-2/PQQC"/>
</dbReference>
<evidence type="ECO:0000313" key="12">
    <source>
        <dbReference type="Proteomes" id="UP000741863"/>
    </source>
</evidence>
<evidence type="ECO:0000256" key="1">
    <source>
        <dbReference type="ARBA" id="ARBA00001881"/>
    </source>
</evidence>
<evidence type="ECO:0000256" key="4">
    <source>
        <dbReference type="ARBA" id="ARBA00011881"/>
    </source>
</evidence>
<keyword evidence="12" id="KW-1185">Reference proteome</keyword>
<evidence type="ECO:0000256" key="2">
    <source>
        <dbReference type="ARBA" id="ARBA00004948"/>
    </source>
</evidence>
<dbReference type="PANTHER" id="PTHR43198">
    <property type="entry name" value="BIFUNCTIONAL TH2 PROTEIN"/>
    <property type="match status" value="1"/>
</dbReference>
<dbReference type="Pfam" id="PF03070">
    <property type="entry name" value="TENA_THI-4"/>
    <property type="match status" value="1"/>
</dbReference>
<accession>A0ABS2PGZ8</accession>
<comment type="catalytic activity">
    <reaction evidence="1 9">
        <text>4-amino-5-aminomethyl-2-methylpyrimidine + H2O = 4-amino-5-hydroxymethyl-2-methylpyrimidine + NH4(+)</text>
        <dbReference type="Rhea" id="RHEA:31799"/>
        <dbReference type="ChEBI" id="CHEBI:15377"/>
        <dbReference type="ChEBI" id="CHEBI:16892"/>
        <dbReference type="ChEBI" id="CHEBI:28938"/>
        <dbReference type="ChEBI" id="CHEBI:63416"/>
        <dbReference type="EC" id="3.5.99.2"/>
    </reaction>
</comment>
<evidence type="ECO:0000313" key="11">
    <source>
        <dbReference type="EMBL" id="MBM7634713.1"/>
    </source>
</evidence>
<dbReference type="NCBIfam" id="TIGR04306">
    <property type="entry name" value="salvage_TenA"/>
    <property type="match status" value="1"/>
</dbReference>
<keyword evidence="7 9" id="KW-0784">Thiamine biosynthesis</keyword>
<dbReference type="InterPro" id="IPR027574">
    <property type="entry name" value="Thiaminase_II"/>
</dbReference>
<reference evidence="11 12" key="1">
    <citation type="submission" date="2021-01" db="EMBL/GenBank/DDBJ databases">
        <title>Genomic Encyclopedia of Type Strains, Phase IV (KMG-IV): sequencing the most valuable type-strain genomes for metagenomic binning, comparative biology and taxonomic classification.</title>
        <authorList>
            <person name="Goeker M."/>
        </authorList>
    </citation>
    <scope>NUCLEOTIDE SEQUENCE [LARGE SCALE GENOMIC DNA]</scope>
    <source>
        <strain evidence="11 12">DSM 25540</strain>
    </source>
</reference>
<evidence type="ECO:0000256" key="9">
    <source>
        <dbReference type="RuleBase" id="RU363093"/>
    </source>
</evidence>
<feature type="domain" description="Thiaminase-2/PQQC" evidence="10">
    <location>
        <begin position="9"/>
        <end position="216"/>
    </location>
</feature>
<dbReference type="InterPro" id="IPR050967">
    <property type="entry name" value="Thiamine_Salvage_TenA"/>
</dbReference>
<dbReference type="Proteomes" id="UP000741863">
    <property type="component" value="Unassembled WGS sequence"/>
</dbReference>
<comment type="catalytic activity">
    <reaction evidence="8 9">
        <text>thiamine + H2O = 5-(2-hydroxyethyl)-4-methylthiazole + 4-amino-5-hydroxymethyl-2-methylpyrimidine + H(+)</text>
        <dbReference type="Rhea" id="RHEA:17509"/>
        <dbReference type="ChEBI" id="CHEBI:15377"/>
        <dbReference type="ChEBI" id="CHEBI:15378"/>
        <dbReference type="ChEBI" id="CHEBI:16892"/>
        <dbReference type="ChEBI" id="CHEBI:17957"/>
        <dbReference type="ChEBI" id="CHEBI:18385"/>
        <dbReference type="EC" id="3.5.99.2"/>
    </reaction>
</comment>
<protein>
    <recommendedName>
        <fullName evidence="6 9">Aminopyrimidine aminohydrolase</fullName>
        <ecNumber evidence="5 9">3.5.99.2</ecNumber>
    </recommendedName>
</protein>
<dbReference type="CDD" id="cd19366">
    <property type="entry name" value="TenA_C_BhTenA-like"/>
    <property type="match status" value="1"/>
</dbReference>
<organism evidence="11 12">
    <name type="scientific">Geomicrobium sediminis</name>
    <dbReference type="NCBI Taxonomy" id="1347788"/>
    <lineage>
        <taxon>Bacteria</taxon>
        <taxon>Bacillati</taxon>
        <taxon>Bacillota</taxon>
        <taxon>Bacilli</taxon>
        <taxon>Bacillales</taxon>
        <taxon>Geomicrobium</taxon>
    </lineage>
</organism>
<evidence type="ECO:0000256" key="8">
    <source>
        <dbReference type="ARBA" id="ARBA00048337"/>
    </source>
</evidence>
<dbReference type="EMBL" id="JAFBEC010000016">
    <property type="protein sequence ID" value="MBM7634713.1"/>
    <property type="molecule type" value="Genomic_DNA"/>
</dbReference>
<comment type="function">
    <text evidence="9">Catalyzes an amino-pyrimidine hydrolysis reaction at the C5' of the pyrimidine moiety of thiamine compounds, a reaction that is part of a thiamine salvage pathway.</text>
</comment>
<comment type="subunit">
    <text evidence="4">Homotetramer.</text>
</comment>
<evidence type="ECO:0000259" key="10">
    <source>
        <dbReference type="Pfam" id="PF03070"/>
    </source>
</evidence>
<sequence length="222" mass="25398">MSFSKRIRQTADSIWQASHQHPFVQGIGDGSLDLESFKYYMKQDYVYLIDYSKVMAKAVVLSPDLKTMTSFSHALHETLAIEMDLHRAYAKRLGISEEELESTTPGPITIAYSGAMLAEAEKGSLAELIVAILPCAWSYYEIGTALAKIPGSTEHEFYGEWVQMYSSEQFGEIATHLINLLDELAQYKSEKELDKLEQIFLNTSRYEYLFWDMSYKQEGWPI</sequence>
<dbReference type="Gene3D" id="1.20.910.10">
    <property type="entry name" value="Heme oxygenase-like"/>
    <property type="match status" value="1"/>
</dbReference>
<evidence type="ECO:0000256" key="5">
    <source>
        <dbReference type="ARBA" id="ARBA00012684"/>
    </source>
</evidence>
<evidence type="ECO:0000256" key="6">
    <source>
        <dbReference type="ARBA" id="ARBA00013647"/>
    </source>
</evidence>